<feature type="compositionally biased region" description="Basic and acidic residues" evidence="1">
    <location>
        <begin position="283"/>
        <end position="294"/>
    </location>
</feature>
<name>A0A177TEV4_9BASI</name>
<reference evidence="2" key="2">
    <citation type="journal article" date="2019" name="IMA Fungus">
        <title>Genome sequencing and comparison of five Tilletia species to identify candidate genes for the detection of regulated species infecting wheat.</title>
        <authorList>
            <person name="Nguyen H.D.T."/>
            <person name="Sultana T."/>
            <person name="Kesanakurti P."/>
            <person name="Hambleton S."/>
        </authorList>
    </citation>
    <scope>NUCLEOTIDE SEQUENCE</scope>
    <source>
        <strain evidence="2">DAOMC 236416</strain>
    </source>
</reference>
<sequence>MPLRHSYPAANPRSTYVEGEGIYTLAPLLQHHNIPLTDRKTNQMSASPSATTTTKNTKWVTHLALSADVILGQAKTENCVHEIDCTFDDSEGQVHKVALNCWARDVPEQGVYILVNIPFATHPLRLGLPDIGSLRQIPDELDGGEIGGVTLPSAPIFLTGTGVIHSISADRKSVVLKGLTYLNKTHQWQAWTLNSAFPDTPKYNMWMAPGARNLVSFDCTVIREAGDHTFDTALNRITLLGPAPAPLLQALGVVSPTSDDRAERIRQARAARQTRPETPPNPTEDKDSKEETAKGEVNTPKAPATVPRAVTPTPSQRKRGRHE</sequence>
<feature type="compositionally biased region" description="Low complexity" evidence="1">
    <location>
        <begin position="299"/>
        <end position="314"/>
    </location>
</feature>
<evidence type="ECO:0000256" key="1">
    <source>
        <dbReference type="SAM" id="MobiDB-lite"/>
    </source>
</evidence>
<organism evidence="2 3">
    <name type="scientific">Tilletia indica</name>
    <dbReference type="NCBI Taxonomy" id="43049"/>
    <lineage>
        <taxon>Eukaryota</taxon>
        <taxon>Fungi</taxon>
        <taxon>Dikarya</taxon>
        <taxon>Basidiomycota</taxon>
        <taxon>Ustilaginomycotina</taxon>
        <taxon>Exobasidiomycetes</taxon>
        <taxon>Tilletiales</taxon>
        <taxon>Tilletiaceae</taxon>
        <taxon>Tilletia</taxon>
    </lineage>
</organism>
<keyword evidence="3" id="KW-1185">Reference proteome</keyword>
<evidence type="ECO:0000313" key="3">
    <source>
        <dbReference type="Proteomes" id="UP000077521"/>
    </source>
</evidence>
<feature type="region of interest" description="Disordered" evidence="1">
    <location>
        <begin position="254"/>
        <end position="323"/>
    </location>
</feature>
<dbReference type="EMBL" id="LWDF02000160">
    <property type="protein sequence ID" value="KAE8255412.1"/>
    <property type="molecule type" value="Genomic_DNA"/>
</dbReference>
<reference evidence="2" key="1">
    <citation type="submission" date="2016-04" db="EMBL/GenBank/DDBJ databases">
        <authorList>
            <person name="Nguyen H.D."/>
            <person name="Samba Siva P."/>
            <person name="Cullis J."/>
            <person name="Levesque C.A."/>
            <person name="Hambleton S."/>
        </authorList>
    </citation>
    <scope>NUCLEOTIDE SEQUENCE</scope>
    <source>
        <strain evidence="2">DAOMC 236416</strain>
    </source>
</reference>
<comment type="caution">
    <text evidence="2">The sequence shown here is derived from an EMBL/GenBank/DDBJ whole genome shotgun (WGS) entry which is preliminary data.</text>
</comment>
<protein>
    <submittedName>
        <fullName evidence="2">Uncharacterized protein</fullName>
    </submittedName>
</protein>
<evidence type="ECO:0000313" key="2">
    <source>
        <dbReference type="EMBL" id="KAE8255412.1"/>
    </source>
</evidence>
<proteinExistence type="predicted"/>
<accession>A0A177TEV4</accession>
<gene>
    <name evidence="2" type="ORF">A4X13_0g3053</name>
</gene>
<dbReference type="Proteomes" id="UP000077521">
    <property type="component" value="Unassembled WGS sequence"/>
</dbReference>
<dbReference type="AlphaFoldDB" id="A0A177TEV4"/>